<sequence>MKKQFKNFQDFYKECDELYMMYEPHFLLQGCEIITNFDGNEIDNGCWYCIVKIRENVHTILAYDHTEETENPFVVYCDWSQQPSVVGKSGHFTECKEFSNLEESFHFMVQEPSHYYIKYGEDSVLISEKGEYETIFDGLKGLGLLDAINLVNSDDFYKGKTIEIYQPKSYGRTVLYQKKIQ</sequence>
<dbReference type="RefSeq" id="WP_036882178.1">
    <property type="nucleotide sequence ID" value="NZ_JRNR01000004.1"/>
</dbReference>
<accession>A0A096ATF3</accession>
<evidence type="ECO:0000313" key="2">
    <source>
        <dbReference type="Proteomes" id="UP000029538"/>
    </source>
</evidence>
<protein>
    <submittedName>
        <fullName evidence="1">Uncharacterized protein</fullName>
    </submittedName>
</protein>
<proteinExistence type="predicted"/>
<dbReference type="AlphaFoldDB" id="A0A096ATF3"/>
<gene>
    <name evidence="1" type="ORF">HMPREF0654_01250</name>
</gene>
<evidence type="ECO:0000313" key="1">
    <source>
        <dbReference type="EMBL" id="KGF50338.1"/>
    </source>
</evidence>
<organism evidence="1 2">
    <name type="scientific">Prevotella disiens DNF00882</name>
    <dbReference type="NCBI Taxonomy" id="1401075"/>
    <lineage>
        <taxon>Bacteria</taxon>
        <taxon>Pseudomonadati</taxon>
        <taxon>Bacteroidota</taxon>
        <taxon>Bacteroidia</taxon>
        <taxon>Bacteroidales</taxon>
        <taxon>Prevotellaceae</taxon>
        <taxon>Prevotella</taxon>
    </lineage>
</organism>
<reference evidence="1 2" key="1">
    <citation type="submission" date="2014-07" db="EMBL/GenBank/DDBJ databases">
        <authorList>
            <person name="McCorrison J."/>
            <person name="Sanka R."/>
            <person name="Torralba M."/>
            <person name="Gillis M."/>
            <person name="Haft D.H."/>
            <person name="Methe B."/>
            <person name="Sutton G."/>
            <person name="Nelson K.E."/>
        </authorList>
    </citation>
    <scope>NUCLEOTIDE SEQUENCE [LARGE SCALE GENOMIC DNA]</scope>
    <source>
        <strain evidence="1 2">DNF00882</strain>
    </source>
</reference>
<comment type="caution">
    <text evidence="1">The sequence shown here is derived from an EMBL/GenBank/DDBJ whole genome shotgun (WGS) entry which is preliminary data.</text>
</comment>
<name>A0A096ATF3_9BACT</name>
<dbReference type="EMBL" id="JRNR01000004">
    <property type="protein sequence ID" value="KGF50338.1"/>
    <property type="molecule type" value="Genomic_DNA"/>
</dbReference>
<dbReference type="Proteomes" id="UP000029538">
    <property type="component" value="Unassembled WGS sequence"/>
</dbReference>